<keyword evidence="2" id="KW-1185">Reference proteome</keyword>
<reference evidence="2" key="1">
    <citation type="submission" date="2016-06" db="EMBL/GenBank/DDBJ databases">
        <title>Parallel loss of symbiosis genes in relatives of nitrogen-fixing non-legume Parasponia.</title>
        <authorList>
            <person name="Van Velzen R."/>
            <person name="Holmer R."/>
            <person name="Bu F."/>
            <person name="Rutten L."/>
            <person name="Van Zeijl A."/>
            <person name="Liu W."/>
            <person name="Santuari L."/>
            <person name="Cao Q."/>
            <person name="Sharma T."/>
            <person name="Shen D."/>
            <person name="Roswanjaya Y."/>
            <person name="Wardhani T."/>
            <person name="Kalhor M.S."/>
            <person name="Jansen J."/>
            <person name="Van den Hoogen J."/>
            <person name="Gungor B."/>
            <person name="Hartog M."/>
            <person name="Hontelez J."/>
            <person name="Verver J."/>
            <person name="Yang W.-C."/>
            <person name="Schijlen E."/>
            <person name="Repin R."/>
            <person name="Schilthuizen M."/>
            <person name="Schranz E."/>
            <person name="Heidstra R."/>
            <person name="Miyata K."/>
            <person name="Fedorova E."/>
            <person name="Kohlen W."/>
            <person name="Bisseling T."/>
            <person name="Smit S."/>
            <person name="Geurts R."/>
        </authorList>
    </citation>
    <scope>NUCLEOTIDE SEQUENCE [LARGE SCALE GENOMIC DNA]</scope>
    <source>
        <strain evidence="2">cv. WU1-14</strain>
    </source>
</reference>
<comment type="caution">
    <text evidence="1">The sequence shown here is derived from an EMBL/GenBank/DDBJ whole genome shotgun (WGS) entry which is preliminary data.</text>
</comment>
<proteinExistence type="predicted"/>
<protein>
    <submittedName>
        <fullName evidence="1">Uncharacterized protein</fullName>
    </submittedName>
</protein>
<gene>
    <name evidence="1" type="ORF">PanWU01x14_094810</name>
</gene>
<organism evidence="1 2">
    <name type="scientific">Parasponia andersonii</name>
    <name type="common">Sponia andersonii</name>
    <dbReference type="NCBI Taxonomy" id="3476"/>
    <lineage>
        <taxon>Eukaryota</taxon>
        <taxon>Viridiplantae</taxon>
        <taxon>Streptophyta</taxon>
        <taxon>Embryophyta</taxon>
        <taxon>Tracheophyta</taxon>
        <taxon>Spermatophyta</taxon>
        <taxon>Magnoliopsida</taxon>
        <taxon>eudicotyledons</taxon>
        <taxon>Gunneridae</taxon>
        <taxon>Pentapetalae</taxon>
        <taxon>rosids</taxon>
        <taxon>fabids</taxon>
        <taxon>Rosales</taxon>
        <taxon>Cannabaceae</taxon>
        <taxon>Parasponia</taxon>
    </lineage>
</organism>
<dbReference type="Proteomes" id="UP000237105">
    <property type="component" value="Unassembled WGS sequence"/>
</dbReference>
<accession>A0A2P5D5C5</accession>
<sequence>MTAPLVLSSLDQSSAEIELSRPAAISYLYQRRTSFPTKFLPTFHASFIKPEGASILCFLGVGSSTTKPFPFFFTCSSTRMTGTGVLEEVVSENAIVVAVVEDFGVFDPSGWLLLDALDFEILGCLRYHCYTFKVYYCHNLNPRL</sequence>
<dbReference type="AlphaFoldDB" id="A0A2P5D5C5"/>
<name>A0A2P5D5C5_PARAD</name>
<evidence type="ECO:0000313" key="2">
    <source>
        <dbReference type="Proteomes" id="UP000237105"/>
    </source>
</evidence>
<dbReference type="EMBL" id="JXTB01000062">
    <property type="protein sequence ID" value="PON68510.1"/>
    <property type="molecule type" value="Genomic_DNA"/>
</dbReference>
<evidence type="ECO:0000313" key="1">
    <source>
        <dbReference type="EMBL" id="PON68510.1"/>
    </source>
</evidence>